<dbReference type="SUPFAM" id="SSF52821">
    <property type="entry name" value="Rhodanese/Cell cycle control phosphatase"/>
    <property type="match status" value="1"/>
</dbReference>
<dbReference type="SMART" id="SM00450">
    <property type="entry name" value="RHOD"/>
    <property type="match status" value="1"/>
</dbReference>
<proteinExistence type="inferred from homology"/>
<dbReference type="Pfam" id="PF26341">
    <property type="entry name" value="AAA_SelU"/>
    <property type="match status" value="1"/>
</dbReference>
<dbReference type="RefSeq" id="WP_345198809.1">
    <property type="nucleotide sequence ID" value="NZ_BAABFL010000473.1"/>
</dbReference>
<dbReference type="InterPro" id="IPR017582">
    <property type="entry name" value="SelU"/>
</dbReference>
<dbReference type="PANTHER" id="PTHR30401:SF0">
    <property type="entry name" value="TRNA 2-SELENOURIDINE SYNTHASE"/>
    <property type="match status" value="1"/>
</dbReference>
<dbReference type="NCBIfam" id="NF008750">
    <property type="entry name" value="PRK11784.1-2"/>
    <property type="match status" value="1"/>
</dbReference>
<gene>
    <name evidence="4" type="primary">mnmH</name>
    <name evidence="2" type="synonym">selU</name>
    <name evidence="4" type="ORF">GCM10023116_45650</name>
</gene>
<keyword evidence="1 2" id="KW-0711">Selenium</keyword>
<keyword evidence="5" id="KW-1185">Reference proteome</keyword>
<comment type="catalytic activity">
    <reaction evidence="2">
        <text>5-methylaminomethyl-2-thiouridine(34) in tRNA + (2E)-geranyl diphosphate = 5-methylaminomethyl-S-(2E)-geranyl-thiouridine(34) in tRNA + diphosphate</text>
        <dbReference type="Rhea" id="RHEA:14085"/>
        <dbReference type="Rhea" id="RHEA-COMP:10195"/>
        <dbReference type="Rhea" id="RHEA-COMP:14654"/>
        <dbReference type="ChEBI" id="CHEBI:33019"/>
        <dbReference type="ChEBI" id="CHEBI:58057"/>
        <dbReference type="ChEBI" id="CHEBI:74455"/>
        <dbReference type="ChEBI" id="CHEBI:140632"/>
    </reaction>
</comment>
<dbReference type="PROSITE" id="PS50206">
    <property type="entry name" value="RHODANESE_3"/>
    <property type="match status" value="1"/>
</dbReference>
<dbReference type="PANTHER" id="PTHR30401">
    <property type="entry name" value="TRNA 2-SELENOURIDINE SYNTHASE"/>
    <property type="match status" value="1"/>
</dbReference>
<dbReference type="Gene3D" id="3.40.250.10">
    <property type="entry name" value="Rhodanese-like domain"/>
    <property type="match status" value="1"/>
</dbReference>
<organism evidence="4 5">
    <name type="scientific">Kistimonas scapharcae</name>
    <dbReference type="NCBI Taxonomy" id="1036133"/>
    <lineage>
        <taxon>Bacteria</taxon>
        <taxon>Pseudomonadati</taxon>
        <taxon>Pseudomonadota</taxon>
        <taxon>Gammaproteobacteria</taxon>
        <taxon>Oceanospirillales</taxon>
        <taxon>Endozoicomonadaceae</taxon>
        <taxon>Kistimonas</taxon>
    </lineage>
</organism>
<comment type="catalytic activity">
    <reaction evidence="2">
        <text>5-methylaminomethyl-2-(Se-phospho)selenouridine(34) in tRNA + H2O = 5-methylaminomethyl-2-selenouridine(34) in tRNA + phosphate</text>
        <dbReference type="Rhea" id="RHEA:60176"/>
        <dbReference type="Rhea" id="RHEA-COMP:10196"/>
        <dbReference type="Rhea" id="RHEA-COMP:15523"/>
        <dbReference type="ChEBI" id="CHEBI:15377"/>
        <dbReference type="ChEBI" id="CHEBI:43474"/>
        <dbReference type="ChEBI" id="CHEBI:82743"/>
        <dbReference type="ChEBI" id="CHEBI:143702"/>
    </reaction>
</comment>
<comment type="catalytic activity">
    <reaction evidence="2">
        <text>5-methylaminomethyl-2-thiouridine(34) in tRNA + selenophosphate + (2E)-geranyl diphosphate + H2O + H(+) = 5-methylaminomethyl-2-selenouridine(34) in tRNA + (2E)-thiogeraniol + phosphate + diphosphate</text>
        <dbReference type="Rhea" id="RHEA:42716"/>
        <dbReference type="Rhea" id="RHEA-COMP:10195"/>
        <dbReference type="Rhea" id="RHEA-COMP:10196"/>
        <dbReference type="ChEBI" id="CHEBI:15377"/>
        <dbReference type="ChEBI" id="CHEBI:15378"/>
        <dbReference type="ChEBI" id="CHEBI:16144"/>
        <dbReference type="ChEBI" id="CHEBI:33019"/>
        <dbReference type="ChEBI" id="CHEBI:43474"/>
        <dbReference type="ChEBI" id="CHEBI:58057"/>
        <dbReference type="ChEBI" id="CHEBI:74455"/>
        <dbReference type="ChEBI" id="CHEBI:82743"/>
        <dbReference type="ChEBI" id="CHEBI:143703"/>
        <dbReference type="EC" id="2.9.1.3"/>
    </reaction>
</comment>
<evidence type="ECO:0000256" key="1">
    <source>
        <dbReference type="ARBA" id="ARBA00023266"/>
    </source>
</evidence>
<comment type="catalytic activity">
    <reaction evidence="2">
        <text>5-methylaminomethyl-S-(2E)-geranyl-thiouridine(34) in tRNA + selenophosphate + H(+) = 5-methylaminomethyl-2-(Se-phospho)selenouridine(34) in tRNA + (2E)-thiogeraniol</text>
        <dbReference type="Rhea" id="RHEA:60172"/>
        <dbReference type="Rhea" id="RHEA-COMP:14654"/>
        <dbReference type="Rhea" id="RHEA-COMP:15523"/>
        <dbReference type="ChEBI" id="CHEBI:15378"/>
        <dbReference type="ChEBI" id="CHEBI:16144"/>
        <dbReference type="ChEBI" id="CHEBI:140632"/>
        <dbReference type="ChEBI" id="CHEBI:143702"/>
        <dbReference type="ChEBI" id="CHEBI:143703"/>
    </reaction>
</comment>
<dbReference type="NCBIfam" id="NF008751">
    <property type="entry name" value="PRK11784.1-3"/>
    <property type="match status" value="1"/>
</dbReference>
<dbReference type="EC" id="2.9.1.3" evidence="2"/>
<feature type="active site" description="S-selanylcysteine intermediate" evidence="2">
    <location>
        <position position="98"/>
    </location>
</feature>
<comment type="function">
    <text evidence="2">Involved in the post-transcriptional modification of the uridine at the wobble position (U34) of tRNA(Lys), tRNA(Glu) and tRNA(Gln). Catalyzes the conversion of 2-thiouridine (S2U-RNA) to 2-selenouridine (Se2U-RNA). Acts in a two-step process involving geranylation of 2-thiouridine (S2U) to S-geranyl-2-thiouridine (geS2U) and subsequent selenation of the latter derivative to 2-selenouridine (Se2U) in the tRNA chain.</text>
</comment>
<dbReference type="HAMAP" id="MF_01622">
    <property type="entry name" value="tRNA_sel_U_synth"/>
    <property type="match status" value="1"/>
</dbReference>
<dbReference type="NCBIfam" id="TIGR03167">
    <property type="entry name" value="tRNA_sel_U_synt"/>
    <property type="match status" value="1"/>
</dbReference>
<evidence type="ECO:0000313" key="4">
    <source>
        <dbReference type="EMBL" id="GAA4652281.1"/>
    </source>
</evidence>
<reference evidence="5" key="1">
    <citation type="journal article" date="2019" name="Int. J. Syst. Evol. Microbiol.">
        <title>The Global Catalogue of Microorganisms (GCM) 10K type strain sequencing project: providing services to taxonomists for standard genome sequencing and annotation.</title>
        <authorList>
            <consortium name="The Broad Institute Genomics Platform"/>
            <consortium name="The Broad Institute Genome Sequencing Center for Infectious Disease"/>
            <person name="Wu L."/>
            <person name="Ma J."/>
        </authorList>
    </citation>
    <scope>NUCLEOTIDE SEQUENCE [LARGE SCALE GENOMIC DNA]</scope>
    <source>
        <strain evidence="5">JCM 17805</strain>
    </source>
</reference>
<keyword evidence="2" id="KW-0808">Transferase</keyword>
<comment type="caution">
    <text evidence="4">The sequence shown here is derived from an EMBL/GenBank/DDBJ whole genome shotgun (WGS) entry which is preliminary data.</text>
</comment>
<feature type="domain" description="Rhodanese" evidence="3">
    <location>
        <begin position="15"/>
        <end position="138"/>
    </location>
</feature>
<dbReference type="EMBL" id="BAABFL010000473">
    <property type="protein sequence ID" value="GAA4652281.1"/>
    <property type="molecule type" value="Genomic_DNA"/>
</dbReference>
<accession>A0ABP8VA74</accession>
<evidence type="ECO:0000256" key="2">
    <source>
        <dbReference type="HAMAP-Rule" id="MF_01622"/>
    </source>
</evidence>
<evidence type="ECO:0000259" key="3">
    <source>
        <dbReference type="PROSITE" id="PS50206"/>
    </source>
</evidence>
<protein>
    <recommendedName>
        <fullName evidence="2">tRNA 2-selenouridine synthase</fullName>
        <ecNumber evidence="2">2.9.1.3</ecNumber>
    </recommendedName>
</protein>
<comment type="similarity">
    <text evidence="2">Belongs to the SelU family.</text>
</comment>
<evidence type="ECO:0000313" key="5">
    <source>
        <dbReference type="Proteomes" id="UP001500604"/>
    </source>
</evidence>
<dbReference type="PROSITE" id="PS50007">
    <property type="entry name" value="PIPLC_X_DOMAIN"/>
    <property type="match status" value="1"/>
</dbReference>
<sequence>MSQKRPNTDNYLDIFLNDRPLMDVRAPVEFSKGAFAHSTNLPLINDREREQVGIRYKHEGQAAAIALGNELVCGKERDARIEGWMQHVQTNPEGYLYCFRGGLRSHTVQAWLREQGIDYPLVTGGYKALRRFLIDEMEKSISQCRFFILSGKTGTGKTRLLITLPGHVDLEGIANHRGSSFGRRIGGQPNQIDFENALSVALLKERHFRTGTVILEDESKLIGRCSLSQEFREKMQLAPILLLEEDLEYRVQITLEEYVEENLKENIAAYGEEGFERYAEALLASLDRIRKRLGGARHQELRAIMEQALTEQRNGSIERHREWIRTLLADYYDPMYEYQLDNKQGEVVLKGDRHTIHEWVMQNLPHQNAAA</sequence>
<comment type="subunit">
    <text evidence="2">Monomer.</text>
</comment>
<dbReference type="Proteomes" id="UP001500604">
    <property type="component" value="Unassembled WGS sequence"/>
</dbReference>
<name>A0ABP8VA74_9GAMM</name>
<dbReference type="InterPro" id="IPR036873">
    <property type="entry name" value="Rhodanese-like_dom_sf"/>
</dbReference>
<dbReference type="InterPro" id="IPR058840">
    <property type="entry name" value="AAA_SelU"/>
</dbReference>
<dbReference type="InterPro" id="IPR001763">
    <property type="entry name" value="Rhodanese-like_dom"/>
</dbReference>